<dbReference type="SUPFAM" id="SSF51735">
    <property type="entry name" value="NAD(P)-binding Rossmann-fold domains"/>
    <property type="match status" value="1"/>
</dbReference>
<keyword evidence="2" id="KW-0456">Lyase</keyword>
<evidence type="ECO:0000313" key="2">
    <source>
        <dbReference type="EMBL" id="VWX33037.1"/>
    </source>
</evidence>
<dbReference type="PANTHER" id="PTHR15020">
    <property type="entry name" value="FLAVIN REDUCTASE-RELATED"/>
    <property type="match status" value="1"/>
</dbReference>
<dbReference type="GO" id="GO:0016829">
    <property type="term" value="F:lyase activity"/>
    <property type="evidence" value="ECO:0007669"/>
    <property type="project" value="UniProtKB-KW"/>
</dbReference>
<dbReference type="InterPro" id="IPR016040">
    <property type="entry name" value="NAD(P)-bd_dom"/>
</dbReference>
<dbReference type="EMBL" id="CABWKQ010000002">
    <property type="protein sequence ID" value="VWX33037.1"/>
    <property type="molecule type" value="Genomic_DNA"/>
</dbReference>
<gene>
    <name evidence="2" type="primary">yhfK</name>
    <name evidence="2" type="ORF">EXIGUO9Y_100014</name>
</gene>
<name>A0A653I2E5_9BACL</name>
<dbReference type="Proteomes" id="UP000439752">
    <property type="component" value="Unassembled WGS sequence"/>
</dbReference>
<evidence type="ECO:0000313" key="3">
    <source>
        <dbReference type="Proteomes" id="UP000439752"/>
    </source>
</evidence>
<sequence length="213" mass="22557">MSKVFIIGANGKVGRHVAKQLSDSTHEVRVGLRSPDQFSDFEALGLTPVLLDLEQNMASIQDALGDSDVVIFTAGSGGHTGADKTMLIDLDGAAKSITAAEQQNAKQFIMVSALNADSPETWSDSMKPYYVAKHYADRLLRDSKLNYTILRPGGLTDDAGTGAVTTDPSDADTKSIAREDVAAVIVASIGQETASRQTITLLEGETPIADVFA</sequence>
<dbReference type="InterPro" id="IPR036291">
    <property type="entry name" value="NAD(P)-bd_dom_sf"/>
</dbReference>
<reference evidence="2 3" key="1">
    <citation type="submission" date="2019-10" db="EMBL/GenBank/DDBJ databases">
        <authorList>
            <person name="Karimi E."/>
        </authorList>
    </citation>
    <scope>NUCLEOTIDE SEQUENCE [LARGE SCALE GENOMIC DNA]</scope>
    <source>
        <strain evidence="2">Exiguobacterium sp. 9Y</strain>
    </source>
</reference>
<proteinExistence type="predicted"/>
<evidence type="ECO:0000259" key="1">
    <source>
        <dbReference type="Pfam" id="PF13460"/>
    </source>
</evidence>
<dbReference type="AlphaFoldDB" id="A0A653I2E5"/>
<organism evidence="2 3">
    <name type="scientific">Exiguobacterium oxidotolerans</name>
    <dbReference type="NCBI Taxonomy" id="223958"/>
    <lineage>
        <taxon>Bacteria</taxon>
        <taxon>Bacillati</taxon>
        <taxon>Bacillota</taxon>
        <taxon>Bacilli</taxon>
        <taxon>Bacillales</taxon>
        <taxon>Bacillales Family XII. Incertae Sedis</taxon>
        <taxon>Exiguobacterium</taxon>
    </lineage>
</organism>
<dbReference type="Gene3D" id="3.40.50.720">
    <property type="entry name" value="NAD(P)-binding Rossmann-like Domain"/>
    <property type="match status" value="1"/>
</dbReference>
<dbReference type="PANTHER" id="PTHR15020:SF50">
    <property type="entry name" value="UPF0659 PROTEIN YMR090W"/>
    <property type="match status" value="1"/>
</dbReference>
<feature type="domain" description="NAD(P)-binding" evidence="1">
    <location>
        <begin position="8"/>
        <end position="190"/>
    </location>
</feature>
<keyword evidence="3" id="KW-1185">Reference proteome</keyword>
<dbReference type="RefSeq" id="WP_159172651.1">
    <property type="nucleotide sequence ID" value="NZ_LR732308.1"/>
</dbReference>
<protein>
    <submittedName>
        <fullName evidence="2">Uncharacterized sugar epimerase YhfK</fullName>
        <ecNumber evidence="2">4.-.-.-</ecNumber>
    </submittedName>
</protein>
<dbReference type="EC" id="4.-.-.-" evidence="2"/>
<accession>A0A653I2E5</accession>
<dbReference type="Pfam" id="PF13460">
    <property type="entry name" value="NAD_binding_10"/>
    <property type="match status" value="1"/>
</dbReference>
<dbReference type="CDD" id="cd05243">
    <property type="entry name" value="SDR_a5"/>
    <property type="match status" value="1"/>
</dbReference>